<evidence type="ECO:0000256" key="2">
    <source>
        <dbReference type="ARBA" id="ARBA00022801"/>
    </source>
</evidence>
<gene>
    <name evidence="5" type="ORF">C8E87_8376</name>
</gene>
<dbReference type="EC" id="3.1.1.-" evidence="3"/>
<evidence type="ECO:0000256" key="1">
    <source>
        <dbReference type="ARBA" id="ARBA00005964"/>
    </source>
</evidence>
<dbReference type="EMBL" id="SNWR01000002">
    <property type="protein sequence ID" value="TDO32898.1"/>
    <property type="molecule type" value="Genomic_DNA"/>
</dbReference>
<keyword evidence="6" id="KW-1185">Reference proteome</keyword>
<evidence type="ECO:0000259" key="4">
    <source>
        <dbReference type="Pfam" id="PF00135"/>
    </source>
</evidence>
<dbReference type="AlphaFoldDB" id="A0A4V3C696"/>
<name>A0A4V3C696_9ACTN</name>
<dbReference type="PROSITE" id="PS00122">
    <property type="entry name" value="CARBOXYLESTERASE_B_1"/>
    <property type="match status" value="1"/>
</dbReference>
<dbReference type="InterPro" id="IPR019826">
    <property type="entry name" value="Carboxylesterase_B_AS"/>
</dbReference>
<dbReference type="InterPro" id="IPR050309">
    <property type="entry name" value="Type-B_Carboxylest/Lipase"/>
</dbReference>
<protein>
    <recommendedName>
        <fullName evidence="3">Carboxylic ester hydrolase</fullName>
        <ecNumber evidence="3">3.1.1.-</ecNumber>
    </recommendedName>
</protein>
<feature type="domain" description="Carboxylesterase type B" evidence="4">
    <location>
        <begin position="295"/>
        <end position="400"/>
    </location>
</feature>
<evidence type="ECO:0000256" key="3">
    <source>
        <dbReference type="RuleBase" id="RU361235"/>
    </source>
</evidence>
<dbReference type="Proteomes" id="UP000294901">
    <property type="component" value="Unassembled WGS sequence"/>
</dbReference>
<proteinExistence type="inferred from homology"/>
<organism evidence="5 6">
    <name type="scientific">Paractinoplanes brasiliensis</name>
    <dbReference type="NCBI Taxonomy" id="52695"/>
    <lineage>
        <taxon>Bacteria</taxon>
        <taxon>Bacillati</taxon>
        <taxon>Actinomycetota</taxon>
        <taxon>Actinomycetes</taxon>
        <taxon>Micromonosporales</taxon>
        <taxon>Micromonosporaceae</taxon>
        <taxon>Paractinoplanes</taxon>
    </lineage>
</organism>
<feature type="domain" description="Carboxylesterase type B" evidence="4">
    <location>
        <begin position="9"/>
        <end position="206"/>
    </location>
</feature>
<comment type="similarity">
    <text evidence="1 3">Belongs to the type-B carboxylesterase/lipase family.</text>
</comment>
<dbReference type="PANTHER" id="PTHR11559">
    <property type="entry name" value="CARBOXYLESTERASE"/>
    <property type="match status" value="1"/>
</dbReference>
<dbReference type="GO" id="GO:0016787">
    <property type="term" value="F:hydrolase activity"/>
    <property type="evidence" value="ECO:0007669"/>
    <property type="project" value="UniProtKB-KW"/>
</dbReference>
<evidence type="ECO:0000313" key="5">
    <source>
        <dbReference type="EMBL" id="TDO32898.1"/>
    </source>
</evidence>
<reference evidence="5 6" key="1">
    <citation type="submission" date="2019-03" db="EMBL/GenBank/DDBJ databases">
        <title>Sequencing the genomes of 1000 actinobacteria strains.</title>
        <authorList>
            <person name="Klenk H.-P."/>
        </authorList>
    </citation>
    <scope>NUCLEOTIDE SEQUENCE [LARGE SCALE GENOMIC DNA]</scope>
    <source>
        <strain evidence="5 6">DSM 43805</strain>
    </source>
</reference>
<dbReference type="InterPro" id="IPR002018">
    <property type="entry name" value="CarbesteraseB"/>
</dbReference>
<dbReference type="InterPro" id="IPR029058">
    <property type="entry name" value="AB_hydrolase_fold"/>
</dbReference>
<dbReference type="Gene3D" id="3.40.50.1820">
    <property type="entry name" value="alpha/beta hydrolase"/>
    <property type="match status" value="2"/>
</dbReference>
<evidence type="ECO:0000313" key="6">
    <source>
        <dbReference type="Proteomes" id="UP000294901"/>
    </source>
</evidence>
<comment type="caution">
    <text evidence="5">The sequence shown here is derived from an EMBL/GenBank/DDBJ whole genome shotgun (WGS) entry which is preliminary data.</text>
</comment>
<sequence>MVAEHAAVPDVRTAAGAVRGRWESDVAVFRGIPYATLAGPFEAPQPAPPWDGVRLAASFGPDVPQPDGSTGRPGEWLTVNVWSPDPGPAAKLAVMVWIHGGGYTFGSSSRPEFDGGRLARDGEVVVVTLNYRVGAEGFGHVPGAPHNRGLLDQVAALRWVHDNIPAFGGDPGRVAVFGESAGGGSVAALLAMPRAAGLFRAAIAQSVPGTFFTPELAASGGGPAAYPSIQFAPVVDGDVLPCTPWQALTAGAARDIPLLTGHTRDEHRLFTVLNGGLPTTDLDLLAPGGVQRYRDAFPQASDDELTELIHSDWLFRMPSVHLADAQITGGGRAHLYELTWEGVLGACHGLDVPLVFGNLSGNEPAQLIGDKSDEAAELSARMIRAWTGFAVRGDPGWPPYTADKQLTQVFDVPGGVVPYPEQASHRIWRRTAEPGPGS</sequence>
<accession>A0A4V3C696</accession>
<dbReference type="SUPFAM" id="SSF53474">
    <property type="entry name" value="alpha/beta-Hydrolases"/>
    <property type="match status" value="1"/>
</dbReference>
<dbReference type="Pfam" id="PF00135">
    <property type="entry name" value="COesterase"/>
    <property type="match status" value="2"/>
</dbReference>
<keyword evidence="2 3" id="KW-0378">Hydrolase</keyword>